<name>A0A1I0JYA9_9FIRM</name>
<reference evidence="4" key="1">
    <citation type="submission" date="2016-10" db="EMBL/GenBank/DDBJ databases">
        <authorList>
            <person name="Varghese N."/>
            <person name="Submissions S."/>
        </authorList>
    </citation>
    <scope>NUCLEOTIDE SEQUENCE [LARGE SCALE GENOMIC DNA]</scope>
    <source>
        <strain evidence="4">NLAE-zl-G277</strain>
    </source>
</reference>
<evidence type="ECO:0000313" key="4">
    <source>
        <dbReference type="Proteomes" id="UP000198508"/>
    </source>
</evidence>
<feature type="region of interest" description="Disordered" evidence="1">
    <location>
        <begin position="202"/>
        <end position="240"/>
    </location>
</feature>
<dbReference type="Proteomes" id="UP000198508">
    <property type="component" value="Unassembled WGS sequence"/>
</dbReference>
<protein>
    <recommendedName>
        <fullName evidence="2">DUF6291 domain-containing protein</fullName>
    </recommendedName>
</protein>
<evidence type="ECO:0000256" key="1">
    <source>
        <dbReference type="SAM" id="MobiDB-lite"/>
    </source>
</evidence>
<dbReference type="AlphaFoldDB" id="A0A1I0JYA9"/>
<feature type="compositionally biased region" description="Basic and acidic residues" evidence="1">
    <location>
        <begin position="88"/>
        <end position="112"/>
    </location>
</feature>
<evidence type="ECO:0000259" key="2">
    <source>
        <dbReference type="Pfam" id="PF19808"/>
    </source>
</evidence>
<dbReference type="EMBL" id="FOIM01000038">
    <property type="protein sequence ID" value="SEU15857.1"/>
    <property type="molecule type" value="Genomic_DNA"/>
</dbReference>
<dbReference type="InterPro" id="IPR046258">
    <property type="entry name" value="DUF6291"/>
</dbReference>
<accession>A0A1I0JYA9</accession>
<evidence type="ECO:0000313" key="3">
    <source>
        <dbReference type="EMBL" id="SEU15857.1"/>
    </source>
</evidence>
<dbReference type="Pfam" id="PF19808">
    <property type="entry name" value="DUF6291"/>
    <property type="match status" value="1"/>
</dbReference>
<feature type="region of interest" description="Disordered" evidence="1">
    <location>
        <begin position="67"/>
        <end position="116"/>
    </location>
</feature>
<organism evidence="3 4">
    <name type="scientific">Enterocloster lavalensis</name>
    <dbReference type="NCBI Taxonomy" id="460384"/>
    <lineage>
        <taxon>Bacteria</taxon>
        <taxon>Bacillati</taxon>
        <taxon>Bacillota</taxon>
        <taxon>Clostridia</taxon>
        <taxon>Lachnospirales</taxon>
        <taxon>Lachnospiraceae</taxon>
        <taxon>Enterocloster</taxon>
    </lineage>
</organism>
<dbReference type="STRING" id="460384.SAMN05216313_13852"/>
<sequence>MRDSFLMYTANMDQISLLTMEQRGVLFTAIMCYAAGRPLPDMDGMTQMAFCFIKAQLDRDNEKYQKTVEARREAGKLGGRPKGNGSTEKQEEAKKANGFSKKQEEAKKHDNDNVYVNDNDTVKDKNYCVRFEQIWKAYPRKKEKAAAYKAYKARLSNGFSEDELETAVKRYAEECKRLRRDKQYIKHAATFLGPNTPFEDYLKGETDGPVAGNDSPDTGRAGKTYNDDSLGGVGAEFEGF</sequence>
<proteinExistence type="predicted"/>
<feature type="domain" description="DUF6291" evidence="2">
    <location>
        <begin position="4"/>
        <end position="82"/>
    </location>
</feature>
<gene>
    <name evidence="3" type="ORF">SAMN05216313_13852</name>
</gene>
<keyword evidence="4" id="KW-1185">Reference proteome</keyword>